<name>A0A9X7VUG5_9BACL</name>
<keyword evidence="2" id="KW-1185">Reference proteome</keyword>
<protein>
    <submittedName>
        <fullName evidence="1">YlzJ-like family protein</fullName>
    </submittedName>
</protein>
<proteinExistence type="predicted"/>
<organism evidence="1 2">
    <name type="scientific">Alicyclobacillus mengziensis</name>
    <dbReference type="NCBI Taxonomy" id="2931921"/>
    <lineage>
        <taxon>Bacteria</taxon>
        <taxon>Bacillati</taxon>
        <taxon>Bacillota</taxon>
        <taxon>Bacilli</taxon>
        <taxon>Bacillales</taxon>
        <taxon>Alicyclobacillaceae</taxon>
        <taxon>Alicyclobacillus</taxon>
    </lineage>
</organism>
<dbReference type="KEGG" id="afx:JZ786_12415"/>
<reference evidence="1 2" key="1">
    <citation type="submission" date="2021-02" db="EMBL/GenBank/DDBJ databases">
        <title>Alicyclobacillus curvatus sp. nov. and Alicyclobacillus mengziensis sp. nov., two acidophilic bacteria isolated from acid mine drainage.</title>
        <authorList>
            <person name="Huang Y."/>
        </authorList>
    </citation>
    <scope>NUCLEOTIDE SEQUENCE [LARGE SCALE GENOMIC DNA]</scope>
    <source>
        <strain evidence="1 2">S30H14</strain>
    </source>
</reference>
<dbReference type="Pfam" id="PF14035">
    <property type="entry name" value="YlzJ"/>
    <property type="match status" value="1"/>
</dbReference>
<dbReference type="RefSeq" id="WP_206654766.1">
    <property type="nucleotide sequence ID" value="NZ_CP071182.1"/>
</dbReference>
<evidence type="ECO:0000313" key="1">
    <source>
        <dbReference type="EMBL" id="QSO45396.1"/>
    </source>
</evidence>
<gene>
    <name evidence="1" type="ORF">JZ786_12415</name>
</gene>
<sequence length="78" mass="8426">MSLLWSIVPIDSIFGTESNTEYMMRQVPAAAATLILSDAGGGMGKVERLISTNPNHYLNPDWQPGSLVRLADFDSISG</sequence>
<evidence type="ECO:0000313" key="2">
    <source>
        <dbReference type="Proteomes" id="UP000663505"/>
    </source>
</evidence>
<dbReference type="Proteomes" id="UP000663505">
    <property type="component" value="Chromosome"/>
</dbReference>
<accession>A0A9X7VUG5</accession>
<dbReference type="InterPro" id="IPR025619">
    <property type="entry name" value="YlzJ"/>
</dbReference>
<dbReference type="AlphaFoldDB" id="A0A9X7VUG5"/>
<dbReference type="EMBL" id="CP071182">
    <property type="protein sequence ID" value="QSO45396.1"/>
    <property type="molecule type" value="Genomic_DNA"/>
</dbReference>